<gene>
    <name evidence="1" type="ORF">LCGC14_0438050</name>
</gene>
<name>A0A0F9SL44_9ZZZZ</name>
<organism evidence="1">
    <name type="scientific">marine sediment metagenome</name>
    <dbReference type="NCBI Taxonomy" id="412755"/>
    <lineage>
        <taxon>unclassified sequences</taxon>
        <taxon>metagenomes</taxon>
        <taxon>ecological metagenomes</taxon>
    </lineage>
</organism>
<sequence length="193" mass="20691">MGLTRGATTALINDLKGHFHPVLLTYADWPGEEIRIHTGAGNLSWGGYTWLGAGKLVQFSAPQEAGGLATSEATVRVAATVENMLAERGKIIRNRNLTVWFATTTKGGGNILKADPVELFNGYFDSRTGMLTRADGGLAHDMVLGLGVGPSARASASITHSYEDQIAKYPGDTAGRHVQNANKLKFNPQQWPE</sequence>
<accession>A0A0F9SL44</accession>
<reference evidence="1" key="1">
    <citation type="journal article" date="2015" name="Nature">
        <title>Complex archaea that bridge the gap between prokaryotes and eukaryotes.</title>
        <authorList>
            <person name="Spang A."/>
            <person name="Saw J.H."/>
            <person name="Jorgensen S.L."/>
            <person name="Zaremba-Niedzwiedzka K."/>
            <person name="Martijn J."/>
            <person name="Lind A.E."/>
            <person name="van Eijk R."/>
            <person name="Schleper C."/>
            <person name="Guy L."/>
            <person name="Ettema T.J."/>
        </authorList>
    </citation>
    <scope>NUCLEOTIDE SEQUENCE</scope>
</reference>
<comment type="caution">
    <text evidence="1">The sequence shown here is derived from an EMBL/GenBank/DDBJ whole genome shotgun (WGS) entry which is preliminary data.</text>
</comment>
<dbReference type="AlphaFoldDB" id="A0A0F9SL44"/>
<proteinExistence type="predicted"/>
<dbReference type="EMBL" id="LAZR01000420">
    <property type="protein sequence ID" value="KKN69705.1"/>
    <property type="molecule type" value="Genomic_DNA"/>
</dbReference>
<evidence type="ECO:0000313" key="1">
    <source>
        <dbReference type="EMBL" id="KKN69705.1"/>
    </source>
</evidence>
<protein>
    <submittedName>
        <fullName evidence="1">Uncharacterized protein</fullName>
    </submittedName>
</protein>